<dbReference type="InterPro" id="IPR023011">
    <property type="entry name" value="ATP_synth_F0_asu_AS"/>
</dbReference>
<gene>
    <name evidence="13" type="primary">ATP6</name>
</gene>
<keyword evidence="10" id="KW-0066">ATP synthesis</keyword>
<reference evidence="13" key="1">
    <citation type="submission" date="2024-06" db="EMBL/GenBank/DDBJ databases">
        <authorList>
            <person name="Yu F."/>
            <person name="Song Z.-s."/>
        </authorList>
    </citation>
    <scope>NUCLEOTIDE SEQUENCE</scope>
</reference>
<dbReference type="InterPro" id="IPR035908">
    <property type="entry name" value="F0_ATP_A_sf"/>
</dbReference>
<dbReference type="PRINTS" id="PR00123">
    <property type="entry name" value="ATPASEA"/>
</dbReference>
<accession>A0AAU8BU55</accession>
<keyword evidence="9 12" id="KW-0472">Membrane</keyword>
<evidence type="ECO:0000313" key="13">
    <source>
        <dbReference type="EMBL" id="XCD24248.1"/>
    </source>
</evidence>
<dbReference type="SUPFAM" id="SSF81336">
    <property type="entry name" value="F1F0 ATP synthase subunit A"/>
    <property type="match status" value="1"/>
</dbReference>
<dbReference type="PANTHER" id="PTHR11410">
    <property type="entry name" value="ATP SYNTHASE SUBUNIT A"/>
    <property type="match status" value="1"/>
</dbReference>
<evidence type="ECO:0000256" key="12">
    <source>
        <dbReference type="SAM" id="Phobius"/>
    </source>
</evidence>
<keyword evidence="4" id="KW-0138">CF(0)</keyword>
<dbReference type="Gene3D" id="1.20.120.220">
    <property type="entry name" value="ATP synthase, F0 complex, subunit A"/>
    <property type="match status" value="1"/>
</dbReference>
<protein>
    <recommendedName>
        <fullName evidence="11">ATP synthase subunit a</fullName>
    </recommendedName>
</protein>
<dbReference type="InterPro" id="IPR000568">
    <property type="entry name" value="ATP_synth_F0_asu"/>
</dbReference>
<dbReference type="GO" id="GO:0005743">
    <property type="term" value="C:mitochondrial inner membrane"/>
    <property type="evidence" value="ECO:0007669"/>
    <property type="project" value="UniProtKB-SubCell"/>
</dbReference>
<evidence type="ECO:0000256" key="11">
    <source>
        <dbReference type="RuleBase" id="RU004450"/>
    </source>
</evidence>
<dbReference type="NCBIfam" id="TIGR01131">
    <property type="entry name" value="ATP_synt_6_or_A"/>
    <property type="match status" value="1"/>
</dbReference>
<evidence type="ECO:0000256" key="6">
    <source>
        <dbReference type="ARBA" id="ARBA00022781"/>
    </source>
</evidence>
<comment type="similarity">
    <text evidence="2">Belongs to the ATPase A chain family.</text>
</comment>
<organism evidence="13">
    <name type="scientific">Tenguna medogensis</name>
    <dbReference type="NCBI Taxonomy" id="3229002"/>
    <lineage>
        <taxon>Eukaryota</taxon>
        <taxon>Metazoa</taxon>
        <taxon>Ecdysozoa</taxon>
        <taxon>Arthropoda</taxon>
        <taxon>Hexapoda</taxon>
        <taxon>Insecta</taxon>
        <taxon>Pterygota</taxon>
        <taxon>Neoptera</taxon>
        <taxon>Paraneoptera</taxon>
        <taxon>Hemiptera</taxon>
        <taxon>Auchenorrhyncha</taxon>
        <taxon>Fulgoroidea</taxon>
        <taxon>Dictyopharidae</taxon>
        <taxon>Tenguna</taxon>
    </lineage>
</organism>
<evidence type="ECO:0000256" key="7">
    <source>
        <dbReference type="ARBA" id="ARBA00022989"/>
    </source>
</evidence>
<dbReference type="Pfam" id="PF00119">
    <property type="entry name" value="ATP-synt_A"/>
    <property type="match status" value="1"/>
</dbReference>
<dbReference type="GO" id="GO:0045259">
    <property type="term" value="C:proton-transporting ATP synthase complex"/>
    <property type="evidence" value="ECO:0007669"/>
    <property type="project" value="UniProtKB-KW"/>
</dbReference>
<feature type="transmembrane region" description="Helical" evidence="12">
    <location>
        <begin position="95"/>
        <end position="115"/>
    </location>
</feature>
<evidence type="ECO:0000256" key="10">
    <source>
        <dbReference type="ARBA" id="ARBA00023310"/>
    </source>
</evidence>
<evidence type="ECO:0000256" key="4">
    <source>
        <dbReference type="ARBA" id="ARBA00022547"/>
    </source>
</evidence>
<keyword evidence="13" id="KW-0496">Mitochondrion</keyword>
<proteinExistence type="inferred from homology"/>
<keyword evidence="6" id="KW-0375">Hydrogen ion transport</keyword>
<dbReference type="EMBL" id="PP963643">
    <property type="protein sequence ID" value="XCD24248.1"/>
    <property type="molecule type" value="Genomic_DNA"/>
</dbReference>
<keyword evidence="5 12" id="KW-0812">Transmembrane</keyword>
<feature type="transmembrane region" description="Helical" evidence="12">
    <location>
        <begin position="188"/>
        <end position="212"/>
    </location>
</feature>
<dbReference type="AlphaFoldDB" id="A0AAU8BU55"/>
<evidence type="ECO:0000256" key="9">
    <source>
        <dbReference type="ARBA" id="ARBA00023136"/>
    </source>
</evidence>
<comment type="subcellular location">
    <subcellularLocation>
        <location evidence="1">Membrane</location>
        <topology evidence="1">Multi-pass membrane protein</topology>
    </subcellularLocation>
    <subcellularLocation>
        <location evidence="11">Mitochondrion inner membrane</location>
        <topology evidence="11">Multi-pass membrane protein</topology>
    </subcellularLocation>
</comment>
<name>A0AAU8BU55_9HEMI</name>
<dbReference type="CDD" id="cd00310">
    <property type="entry name" value="ATP-synt_Fo_a_6"/>
    <property type="match status" value="1"/>
</dbReference>
<geneLocation type="mitochondrion" evidence="13"/>
<keyword evidence="7 12" id="KW-1133">Transmembrane helix</keyword>
<feature type="transmembrane region" description="Helical" evidence="12">
    <location>
        <begin position="66"/>
        <end position="89"/>
    </location>
</feature>
<feature type="transmembrane region" description="Helical" evidence="12">
    <location>
        <begin position="122"/>
        <end position="141"/>
    </location>
</feature>
<evidence type="ECO:0000256" key="1">
    <source>
        <dbReference type="ARBA" id="ARBA00004141"/>
    </source>
</evidence>
<keyword evidence="3" id="KW-0813">Transport</keyword>
<keyword evidence="8" id="KW-0406">Ion transport</keyword>
<dbReference type="PROSITE" id="PS00449">
    <property type="entry name" value="ATPASE_A"/>
    <property type="match status" value="1"/>
</dbReference>
<evidence type="ECO:0000256" key="2">
    <source>
        <dbReference type="ARBA" id="ARBA00006810"/>
    </source>
</evidence>
<dbReference type="InterPro" id="IPR045083">
    <property type="entry name" value="ATP_synth_F0_asu_bact/mt"/>
</dbReference>
<evidence type="ECO:0000256" key="8">
    <source>
        <dbReference type="ARBA" id="ARBA00023065"/>
    </source>
</evidence>
<evidence type="ECO:0000256" key="5">
    <source>
        <dbReference type="ARBA" id="ARBA00022692"/>
    </source>
</evidence>
<dbReference type="GO" id="GO:0046933">
    <property type="term" value="F:proton-transporting ATP synthase activity, rotational mechanism"/>
    <property type="evidence" value="ECO:0007669"/>
    <property type="project" value="TreeGrafter"/>
</dbReference>
<feature type="transmembrane region" description="Helical" evidence="12">
    <location>
        <begin position="147"/>
        <end position="167"/>
    </location>
</feature>
<dbReference type="PANTHER" id="PTHR11410:SF0">
    <property type="entry name" value="ATP SYNTHASE SUBUNIT A"/>
    <property type="match status" value="1"/>
</dbReference>
<feature type="transmembrane region" description="Helical" evidence="12">
    <location>
        <begin position="20"/>
        <end position="36"/>
    </location>
</feature>
<evidence type="ECO:0000256" key="3">
    <source>
        <dbReference type="ARBA" id="ARBA00022448"/>
    </source>
</evidence>
<sequence length="217" mass="25061">MMTSLFSSFDPMTKINQMNWVTIISPMTLLPMSYWMKKSRMSMLMKMTEKLIINEMKNITNKKEMMIMSMSIFTTILIINLMGLFPYIFTPTSHICVSTSLALPIWMMMMIYGWMNFTNKMFTHLLPVGTPSLIMPMMIMIETMGNIIRPIALSVRLTANMIAGHLLMTLLGEMNEIKMMTIILPIQIMLMMFESAISMIQAYVFCTLMTLYSSEIP</sequence>